<dbReference type="RefSeq" id="WP_320202964.1">
    <property type="nucleotide sequence ID" value="NZ_CP192782.1"/>
</dbReference>
<gene>
    <name evidence="1" type="ORF">RMR22_17230</name>
</gene>
<dbReference type="AlphaFoldDB" id="A0AAW9FND7"/>
<evidence type="ECO:0008006" key="2">
    <source>
        <dbReference type="Google" id="ProtNLM"/>
    </source>
</evidence>
<proteinExistence type="predicted"/>
<sequence>MINHITMNAAQRARDVPRLRIKRNAFSVWISAQNPELSEREHTQNYLIRKARKLKLLIFNWLRQKNLSGTGIAASWAGGP</sequence>
<evidence type="ECO:0000313" key="1">
    <source>
        <dbReference type="EMBL" id="MDX8303999.1"/>
    </source>
</evidence>
<accession>A0AAW9FND7</accession>
<reference evidence="1" key="1">
    <citation type="journal article" date="2023" name="Phytobiomes J">
        <title>Deciphering the key players within the bacterial microbiota associated with aerial crown gall tumors on rhododendron: Insights into the gallobiome.</title>
        <authorList>
            <person name="Kuzmanovic N."/>
            <person name="Nesme J."/>
            <person name="Wolf J."/>
            <person name="Neumann-Schaal M."/>
            <person name="Petersen J."/>
            <person name="Fernandez-Gnecco G."/>
            <person name="Sproeer C."/>
            <person name="Bunk B."/>
            <person name="Overmann J."/>
            <person name="Sorensen S.J."/>
            <person name="Idczak E."/>
            <person name="Smalla K."/>
        </authorList>
    </citation>
    <scope>NUCLEOTIDE SEQUENCE</scope>
    <source>
        <strain evidence="1">Rho-11.1</strain>
    </source>
</reference>
<comment type="caution">
    <text evidence="1">The sequence shown here is derived from an EMBL/GenBank/DDBJ whole genome shotgun (WGS) entry which is preliminary data.</text>
</comment>
<protein>
    <recommendedName>
        <fullName evidence="2">Transposase</fullName>
    </recommendedName>
</protein>
<dbReference type="EMBL" id="JAVRAF010000005">
    <property type="protein sequence ID" value="MDX8303999.1"/>
    <property type="molecule type" value="Genomic_DNA"/>
</dbReference>
<organism evidence="1">
    <name type="scientific">Agrobacterium rosae</name>
    <dbReference type="NCBI Taxonomy" id="1972867"/>
    <lineage>
        <taxon>Bacteria</taxon>
        <taxon>Pseudomonadati</taxon>
        <taxon>Pseudomonadota</taxon>
        <taxon>Alphaproteobacteria</taxon>
        <taxon>Hyphomicrobiales</taxon>
        <taxon>Rhizobiaceae</taxon>
        <taxon>Rhizobium/Agrobacterium group</taxon>
        <taxon>Agrobacterium</taxon>
    </lineage>
</organism>
<name>A0AAW9FND7_9HYPH</name>